<dbReference type="SUPFAM" id="SSF49303">
    <property type="entry name" value="beta-Galactosidase/glucuronidase domain"/>
    <property type="match status" value="3"/>
</dbReference>
<dbReference type="PANTHER" id="PTHR43730:SF1">
    <property type="entry name" value="BETA-MANNOSIDASE"/>
    <property type="match status" value="1"/>
</dbReference>
<dbReference type="RefSeq" id="WP_379942495.1">
    <property type="nucleotide sequence ID" value="NZ_JBHTIB010000012.1"/>
</dbReference>
<dbReference type="Gene3D" id="3.20.20.80">
    <property type="entry name" value="Glycosidases"/>
    <property type="match status" value="1"/>
</dbReference>
<comment type="similarity">
    <text evidence="10">Belongs to the glycosyl hydrolase 2 family. Beta-mannosidase B subfamily.</text>
</comment>
<evidence type="ECO:0000259" key="15">
    <source>
        <dbReference type="Pfam" id="PF17786"/>
    </source>
</evidence>
<dbReference type="InterPro" id="IPR008979">
    <property type="entry name" value="Galactose-bd-like_sf"/>
</dbReference>
<feature type="domain" description="Mannosidase Ig/CBM-like" evidence="15">
    <location>
        <begin position="689"/>
        <end position="775"/>
    </location>
</feature>
<dbReference type="SUPFAM" id="SSF49785">
    <property type="entry name" value="Galactose-binding domain-like"/>
    <property type="match status" value="1"/>
</dbReference>
<feature type="domain" description="Glycoside hydrolase family 2 immunoglobulin-like beta-sandwich" evidence="13">
    <location>
        <begin position="225"/>
        <end position="327"/>
    </location>
</feature>
<dbReference type="InterPro" id="IPR054593">
    <property type="entry name" value="Beta-mannosidase-like_N2"/>
</dbReference>
<dbReference type="Pfam" id="PF00703">
    <property type="entry name" value="Glyco_hydro_2"/>
    <property type="match status" value="1"/>
</dbReference>
<dbReference type="Pfam" id="PF17786">
    <property type="entry name" value="Mannosidase_ig"/>
    <property type="match status" value="1"/>
</dbReference>
<proteinExistence type="inferred from homology"/>
<evidence type="ECO:0000256" key="6">
    <source>
        <dbReference type="ARBA" id="ARBA00022525"/>
    </source>
</evidence>
<dbReference type="EC" id="3.2.1.25" evidence="5"/>
<comment type="pathway">
    <text evidence="3">Glycan metabolism; N-glycan degradation.</text>
</comment>
<dbReference type="EMBL" id="JBHTIB010000012">
    <property type="protein sequence ID" value="MFD0836449.1"/>
    <property type="molecule type" value="Genomic_DNA"/>
</dbReference>
<evidence type="ECO:0000256" key="9">
    <source>
        <dbReference type="ARBA" id="ARBA00023295"/>
    </source>
</evidence>
<evidence type="ECO:0000259" key="14">
    <source>
        <dbReference type="Pfam" id="PF17753"/>
    </source>
</evidence>
<dbReference type="Gene3D" id="2.60.40.10">
    <property type="entry name" value="Immunoglobulins"/>
    <property type="match status" value="3"/>
</dbReference>
<evidence type="ECO:0000256" key="8">
    <source>
        <dbReference type="ARBA" id="ARBA00023180"/>
    </source>
</evidence>
<dbReference type="InterPro" id="IPR041625">
    <property type="entry name" value="Beta-mannosidase_Ig"/>
</dbReference>
<name>A0ABW3BTG1_9FLAO</name>
<dbReference type="InterPro" id="IPR006102">
    <property type="entry name" value="Ig-like_GH2"/>
</dbReference>
<dbReference type="SUPFAM" id="SSF51445">
    <property type="entry name" value="(Trans)glycosidases"/>
    <property type="match status" value="1"/>
</dbReference>
<feature type="domain" description="Beta-mannosidase Ig-fold" evidence="14">
    <location>
        <begin position="781"/>
        <end position="861"/>
    </location>
</feature>
<dbReference type="InterPro" id="IPR041447">
    <property type="entry name" value="Mannosidase_ig"/>
</dbReference>
<comment type="catalytic activity">
    <reaction evidence="1">
        <text>Hydrolysis of terminal, non-reducing beta-D-mannose residues in beta-D-mannosides.</text>
        <dbReference type="EC" id="3.2.1.25"/>
    </reaction>
</comment>
<keyword evidence="7 17" id="KW-0378">Hydrolase</keyword>
<accession>A0ABW3BTG1</accession>
<comment type="caution">
    <text evidence="17">The sequence shown here is derived from an EMBL/GenBank/DDBJ whole genome shotgun (WGS) entry which is preliminary data.</text>
</comment>
<evidence type="ECO:0000256" key="11">
    <source>
        <dbReference type="ARBA" id="ARBA00041069"/>
    </source>
</evidence>
<dbReference type="Proteomes" id="UP001597011">
    <property type="component" value="Unassembled WGS sequence"/>
</dbReference>
<gene>
    <name evidence="17" type="ORF">ACFQ0I_11765</name>
</gene>
<dbReference type="PROSITE" id="PS51257">
    <property type="entry name" value="PROKAR_LIPOPROTEIN"/>
    <property type="match status" value="1"/>
</dbReference>
<keyword evidence="6" id="KW-0964">Secreted</keyword>
<protein>
    <recommendedName>
        <fullName evidence="11">Beta-mannosidase B</fullName>
        <ecNumber evidence="5">3.2.1.25</ecNumber>
    </recommendedName>
    <alternativeName>
        <fullName evidence="12">Mannanase B</fullName>
    </alternativeName>
</protein>
<dbReference type="InterPro" id="IPR050887">
    <property type="entry name" value="Beta-mannosidase_GH2"/>
</dbReference>
<sequence length="862" mass="99991">MFDKINTYLILIVLVMGITSCKSSRNIISKNINTNWQFKAVQDSVWLKASVPGTVHTDLLANGVIEDPFYRLNEKQLQWIDKTDWEYYTTFKVDNKVFNKETIELEFKGLDTYAKIYINDSLVFGTDNMFVGYQLNSKPFLKLGENQLKIVFDSPIRLGLEKRDALGYRLPNAVNDQSVNGGLGDKQVAVFSRKAGYHFGWDWGPRLVSSGIWQDILLLAWNKASIKDVYIKQTELTNDVAQLNVAVELEATDDFKSFLNIKIDSVLSVRHKMDLKKGINKIEIPVIIENPELWWTNGLGNQKLYKIDIEVTKGGRLLASNSKNIGLKTLEVVQQPDSIGTSFYFKLNGHPVFMKGANYIPQDVFLNRVTIQDYERIIQDMVYANYNMIRVWGGGIYEKDIFYELCDKNGILVWQDFMFACAMYPGDAAFLESVKQEAIYNVKRLRNHTSIALWCGNNENLVGWKNWGWINDIYNNQGGEVLNKVWKGYTDVFHNILPDLVKELDSDTFYWASSPSSVQGEDQTLTSGDYHYWKVWGQQAAFSTFNEYVPRFMSEYGFQSFPEFETVKKYTLEEDWDIYSEVMQSHQRSIIGNKNIEFYMESMYRKPKDFQSFLYVSQLLQAKGMQIAIEAHRRNMPYCMGSLYWQINDCWPVASWSSIDYYGNWKASHFKVKELYKPIKSLFFVKDNQLQVHIVSDELENKSAKLNLKLLNFNGELLNSLEKEIDIKLNTSAIYFSENLNQIVSKYNKSNILIVAELLDDNTHVFDESIFFFETEKKLELTQPTFNYTISKAANGKFVVEIVSNVLAKDVRISSTTEGKFSINYFDMLPFKKYRVYFDSETEITDEKSLENFKINSLFDTY</sequence>
<evidence type="ECO:0000256" key="3">
    <source>
        <dbReference type="ARBA" id="ARBA00004740"/>
    </source>
</evidence>
<evidence type="ECO:0000313" key="17">
    <source>
        <dbReference type="EMBL" id="MFD0836449.1"/>
    </source>
</evidence>
<dbReference type="Gene3D" id="2.60.120.260">
    <property type="entry name" value="Galactose-binding domain-like"/>
    <property type="match status" value="1"/>
</dbReference>
<evidence type="ECO:0000259" key="13">
    <source>
        <dbReference type="Pfam" id="PF00703"/>
    </source>
</evidence>
<dbReference type="InterPro" id="IPR013783">
    <property type="entry name" value="Ig-like_fold"/>
</dbReference>
<keyword evidence="8" id="KW-0325">Glycoprotein</keyword>
<dbReference type="GO" id="GO:0016787">
    <property type="term" value="F:hydrolase activity"/>
    <property type="evidence" value="ECO:0007669"/>
    <property type="project" value="UniProtKB-KW"/>
</dbReference>
<comment type="subunit">
    <text evidence="4">Homodimer.</text>
</comment>
<evidence type="ECO:0000256" key="7">
    <source>
        <dbReference type="ARBA" id="ARBA00022801"/>
    </source>
</evidence>
<dbReference type="InterPro" id="IPR017853">
    <property type="entry name" value="GH"/>
</dbReference>
<organism evidence="17 18">
    <name type="scientific">Mariniflexile aquimaris</name>
    <dbReference type="NCBI Taxonomy" id="881009"/>
    <lineage>
        <taxon>Bacteria</taxon>
        <taxon>Pseudomonadati</taxon>
        <taxon>Bacteroidota</taxon>
        <taxon>Flavobacteriia</taxon>
        <taxon>Flavobacteriales</taxon>
        <taxon>Flavobacteriaceae</taxon>
        <taxon>Mariniflexile</taxon>
    </lineage>
</organism>
<keyword evidence="18" id="KW-1185">Reference proteome</keyword>
<dbReference type="Pfam" id="PF22666">
    <property type="entry name" value="Glyco_hydro_2_N2"/>
    <property type="match status" value="1"/>
</dbReference>
<dbReference type="InterPro" id="IPR036156">
    <property type="entry name" value="Beta-gal/glucu_dom_sf"/>
</dbReference>
<evidence type="ECO:0000256" key="12">
    <source>
        <dbReference type="ARBA" id="ARBA00041614"/>
    </source>
</evidence>
<keyword evidence="9" id="KW-0326">Glycosidase</keyword>
<evidence type="ECO:0000256" key="5">
    <source>
        <dbReference type="ARBA" id="ARBA00012754"/>
    </source>
</evidence>
<comment type="subcellular location">
    <subcellularLocation>
        <location evidence="2">Secreted</location>
    </subcellularLocation>
</comment>
<evidence type="ECO:0000313" key="18">
    <source>
        <dbReference type="Proteomes" id="UP001597011"/>
    </source>
</evidence>
<reference evidence="18" key="1">
    <citation type="journal article" date="2019" name="Int. J. Syst. Evol. Microbiol.">
        <title>The Global Catalogue of Microorganisms (GCM) 10K type strain sequencing project: providing services to taxonomists for standard genome sequencing and annotation.</title>
        <authorList>
            <consortium name="The Broad Institute Genomics Platform"/>
            <consortium name="The Broad Institute Genome Sequencing Center for Infectious Disease"/>
            <person name="Wu L."/>
            <person name="Ma J."/>
        </authorList>
    </citation>
    <scope>NUCLEOTIDE SEQUENCE [LARGE SCALE GENOMIC DNA]</scope>
    <source>
        <strain evidence="18">CCUG 60529</strain>
    </source>
</reference>
<evidence type="ECO:0000256" key="2">
    <source>
        <dbReference type="ARBA" id="ARBA00004613"/>
    </source>
</evidence>
<evidence type="ECO:0000259" key="16">
    <source>
        <dbReference type="Pfam" id="PF22666"/>
    </source>
</evidence>
<evidence type="ECO:0000256" key="4">
    <source>
        <dbReference type="ARBA" id="ARBA00011738"/>
    </source>
</evidence>
<dbReference type="PANTHER" id="PTHR43730">
    <property type="entry name" value="BETA-MANNOSIDASE"/>
    <property type="match status" value="1"/>
</dbReference>
<feature type="domain" description="Beta-mannosidase-like galactose-binding" evidence="16">
    <location>
        <begin position="36"/>
        <end position="214"/>
    </location>
</feature>
<evidence type="ECO:0000256" key="10">
    <source>
        <dbReference type="ARBA" id="ARBA00038429"/>
    </source>
</evidence>
<evidence type="ECO:0000256" key="1">
    <source>
        <dbReference type="ARBA" id="ARBA00000829"/>
    </source>
</evidence>
<dbReference type="Pfam" id="PF17753">
    <property type="entry name" value="Ig_mannosidase"/>
    <property type="match status" value="1"/>
</dbReference>